<dbReference type="CDD" id="cd07093">
    <property type="entry name" value="ALDH_F8_HMSADH"/>
    <property type="match status" value="1"/>
</dbReference>
<dbReference type="InterPro" id="IPR015590">
    <property type="entry name" value="Aldehyde_DH_dom"/>
</dbReference>
<keyword evidence="3" id="KW-0520">NAD</keyword>
<dbReference type="GO" id="GO:0016620">
    <property type="term" value="F:oxidoreductase activity, acting on the aldehyde or oxo group of donors, NAD or NADP as acceptor"/>
    <property type="evidence" value="ECO:0007669"/>
    <property type="project" value="InterPro"/>
</dbReference>
<dbReference type="eggNOG" id="COG1012">
    <property type="taxonomic scope" value="Bacteria"/>
</dbReference>
<dbReference type="Proteomes" id="UP000183413">
    <property type="component" value="Unassembled WGS sequence"/>
</dbReference>
<dbReference type="RefSeq" id="WP_021591404.1">
    <property type="nucleotide sequence ID" value="NZ_CP083237.1"/>
</dbReference>
<dbReference type="STRING" id="1993.SAMN04489713_105309"/>
<dbReference type="InterPro" id="IPR016161">
    <property type="entry name" value="Ald_DH/histidinol_DH"/>
</dbReference>
<keyword evidence="6" id="KW-1185">Reference proteome</keyword>
<comment type="similarity">
    <text evidence="1">Belongs to the aldehyde dehydrogenase family.</text>
</comment>
<dbReference type="PANTHER" id="PTHR43720">
    <property type="entry name" value="2-AMINOMUCONIC SEMIALDEHYDE DEHYDROGENASE"/>
    <property type="match status" value="1"/>
</dbReference>
<organism evidence="5 6">
    <name type="scientific">Actinomadura madurae</name>
    <dbReference type="NCBI Taxonomy" id="1993"/>
    <lineage>
        <taxon>Bacteria</taxon>
        <taxon>Bacillati</taxon>
        <taxon>Actinomycetota</taxon>
        <taxon>Actinomycetes</taxon>
        <taxon>Streptosporangiales</taxon>
        <taxon>Thermomonosporaceae</taxon>
        <taxon>Actinomadura</taxon>
    </lineage>
</organism>
<dbReference type="Gene3D" id="3.40.309.10">
    <property type="entry name" value="Aldehyde Dehydrogenase, Chain A, domain 2"/>
    <property type="match status" value="1"/>
</dbReference>
<dbReference type="InterPro" id="IPR016162">
    <property type="entry name" value="Ald_DH_N"/>
</dbReference>
<gene>
    <name evidence="5" type="ORF">SAMN04489713_105309</name>
</gene>
<dbReference type="Gene3D" id="3.40.605.10">
    <property type="entry name" value="Aldehyde Dehydrogenase, Chain A, domain 1"/>
    <property type="match status" value="1"/>
</dbReference>
<evidence type="ECO:0000313" key="6">
    <source>
        <dbReference type="Proteomes" id="UP000183413"/>
    </source>
</evidence>
<protein>
    <submittedName>
        <fullName evidence="5">Aminomuconate-semialdehyde/2-hydroxymuconate-6-semialdehyde dehydrogenase</fullName>
    </submittedName>
</protein>
<evidence type="ECO:0000256" key="2">
    <source>
        <dbReference type="ARBA" id="ARBA00023002"/>
    </source>
</evidence>
<keyword evidence="2" id="KW-0560">Oxidoreductase</keyword>
<accession>A0A1I5GND8</accession>
<dbReference type="InterPro" id="IPR016163">
    <property type="entry name" value="Ald_DH_C"/>
</dbReference>
<dbReference type="OrthoDB" id="6882680at2"/>
<sequence>MEFFGHFIDGEEADSQDGARFDTVDPWTRRAWAQVALASASDVERAVTAARRAFDDGPWPRMGYAERGRLLHRLADLVEEHARELGMADTRDMGKPVSQSVGNDVGRSAHNLRFFADHAQLAAADTLPMDSGHHAYTAYGPAGVVAAIAPWNFPLMLETWKIAPALAWGNTVVLKPAEDTPSSATILARLAAEAGLPSGVLNVVHGHGPGSAGQALIENPGINRITFTGASSTGRVIGRTAGGGLVPVSLELGGKGANLVFADADLDNAVDWSIRAIFTNAGQVCLAGSRLYVQREVYDEFLGRFAAAAEAMEVGDPSDPDTRLGPLASEEHYKKVRGYVETVEAEGGRIRTGGLGEGWSIRPTVITDMPPEAPHCREEIFGPVVVVSPFDTEAEAVGQANDTPYGLNAMVFTENLSRAHRVSAALRAGTVWVNCFFIRDLRAPFGGVGASGVGREGGDFSREFFTEPKAVVMQIDQNRP</sequence>
<dbReference type="AlphaFoldDB" id="A0A1I5GND8"/>
<dbReference type="GeneID" id="99652214"/>
<dbReference type="PROSITE" id="PS00070">
    <property type="entry name" value="ALDEHYDE_DEHYDR_CYS"/>
    <property type="match status" value="1"/>
</dbReference>
<dbReference type="FunFam" id="3.40.605.10:FF:000007">
    <property type="entry name" value="NAD/NADP-dependent betaine aldehyde dehydrogenase"/>
    <property type="match status" value="1"/>
</dbReference>
<dbReference type="InParanoid" id="A0A1I5GND8"/>
<dbReference type="SUPFAM" id="SSF53720">
    <property type="entry name" value="ALDH-like"/>
    <property type="match status" value="1"/>
</dbReference>
<evidence type="ECO:0000256" key="3">
    <source>
        <dbReference type="ARBA" id="ARBA00023027"/>
    </source>
</evidence>
<dbReference type="InterPro" id="IPR016160">
    <property type="entry name" value="Ald_DH_CS_CYS"/>
</dbReference>
<evidence type="ECO:0000256" key="1">
    <source>
        <dbReference type="ARBA" id="ARBA00009986"/>
    </source>
</evidence>
<dbReference type="FunFam" id="3.40.309.10:FF:000012">
    <property type="entry name" value="Betaine aldehyde dehydrogenase"/>
    <property type="match status" value="1"/>
</dbReference>
<name>A0A1I5GND8_9ACTN</name>
<proteinExistence type="inferred from homology"/>
<dbReference type="PANTHER" id="PTHR43720:SF2">
    <property type="entry name" value="2-AMINOMUCONIC SEMIALDEHYDE DEHYDROGENASE"/>
    <property type="match status" value="1"/>
</dbReference>
<dbReference type="Pfam" id="PF00171">
    <property type="entry name" value="Aldedh"/>
    <property type="match status" value="1"/>
</dbReference>
<dbReference type="EMBL" id="FOVH01000005">
    <property type="protein sequence ID" value="SFO37483.1"/>
    <property type="molecule type" value="Genomic_DNA"/>
</dbReference>
<reference evidence="5 6" key="1">
    <citation type="submission" date="2016-10" db="EMBL/GenBank/DDBJ databases">
        <authorList>
            <person name="de Groot N.N."/>
        </authorList>
    </citation>
    <scope>NUCLEOTIDE SEQUENCE [LARGE SCALE GENOMIC DNA]</scope>
    <source>
        <strain evidence="5 6">DSM 43067</strain>
    </source>
</reference>
<feature type="domain" description="Aldehyde dehydrogenase" evidence="4">
    <location>
        <begin position="16"/>
        <end position="471"/>
    </location>
</feature>
<evidence type="ECO:0000313" key="5">
    <source>
        <dbReference type="EMBL" id="SFO37483.1"/>
    </source>
</evidence>
<evidence type="ECO:0000259" key="4">
    <source>
        <dbReference type="Pfam" id="PF00171"/>
    </source>
</evidence>